<accession>A0A9Q8SCD1</accession>
<name>A0A9Q8SCD1_9PEZI</name>
<evidence type="ECO:0000256" key="1">
    <source>
        <dbReference type="SAM" id="MobiDB-lite"/>
    </source>
</evidence>
<dbReference type="AlphaFoldDB" id="A0A9Q8SCD1"/>
<dbReference type="InterPro" id="IPR013087">
    <property type="entry name" value="Znf_C2H2_type"/>
</dbReference>
<evidence type="ECO:0000313" key="3">
    <source>
        <dbReference type="EMBL" id="UQC74806.1"/>
    </source>
</evidence>
<proteinExistence type="predicted"/>
<dbReference type="SMART" id="SM00355">
    <property type="entry name" value="ZnF_C2H2"/>
    <property type="match status" value="3"/>
</dbReference>
<evidence type="ECO:0000259" key="2">
    <source>
        <dbReference type="PROSITE" id="PS00028"/>
    </source>
</evidence>
<organism evidence="3 4">
    <name type="scientific">Colletotrichum lupini</name>
    <dbReference type="NCBI Taxonomy" id="145971"/>
    <lineage>
        <taxon>Eukaryota</taxon>
        <taxon>Fungi</taxon>
        <taxon>Dikarya</taxon>
        <taxon>Ascomycota</taxon>
        <taxon>Pezizomycotina</taxon>
        <taxon>Sordariomycetes</taxon>
        <taxon>Hypocreomycetidae</taxon>
        <taxon>Glomerellales</taxon>
        <taxon>Glomerellaceae</taxon>
        <taxon>Colletotrichum</taxon>
        <taxon>Colletotrichum acutatum species complex</taxon>
    </lineage>
</organism>
<dbReference type="EMBL" id="CP019471">
    <property type="protein sequence ID" value="UQC74806.1"/>
    <property type="molecule type" value="Genomic_DNA"/>
</dbReference>
<feature type="domain" description="C2H2-type" evidence="2">
    <location>
        <begin position="390"/>
        <end position="412"/>
    </location>
</feature>
<feature type="compositionally biased region" description="Acidic residues" evidence="1">
    <location>
        <begin position="493"/>
        <end position="502"/>
    </location>
</feature>
<dbReference type="KEGG" id="clup:CLUP02_01458"/>
<dbReference type="InterPro" id="IPR058925">
    <property type="entry name" value="zf-C2H2_AcuF"/>
</dbReference>
<dbReference type="PANTHER" id="PTHR35391">
    <property type="entry name" value="C2H2-TYPE DOMAIN-CONTAINING PROTEIN-RELATED"/>
    <property type="match status" value="1"/>
</dbReference>
<dbReference type="PROSITE" id="PS00028">
    <property type="entry name" value="ZINC_FINGER_C2H2_1"/>
    <property type="match status" value="2"/>
</dbReference>
<gene>
    <name evidence="3" type="ORF">CLUP02_01458</name>
</gene>
<keyword evidence="4" id="KW-1185">Reference proteome</keyword>
<reference evidence="3" key="1">
    <citation type="journal article" date="2021" name="Mol. Plant Microbe Interact.">
        <title>Complete Genome Sequence of the Plant-Pathogenic Fungus Colletotrichum lupini.</title>
        <authorList>
            <person name="Baroncelli R."/>
            <person name="Pensec F."/>
            <person name="Da Lio D."/>
            <person name="Boufleur T."/>
            <person name="Vicente I."/>
            <person name="Sarrocco S."/>
            <person name="Picot A."/>
            <person name="Baraldi E."/>
            <person name="Sukno S."/>
            <person name="Thon M."/>
            <person name="Le Floch G."/>
        </authorList>
    </citation>
    <scope>NUCLEOTIDE SEQUENCE</scope>
    <source>
        <strain evidence="3">IMI 504893</strain>
    </source>
</reference>
<dbReference type="GeneID" id="73335508"/>
<dbReference type="PANTHER" id="PTHR35391:SF7">
    <property type="entry name" value="C2H2-TYPE DOMAIN-CONTAINING PROTEIN"/>
    <property type="match status" value="1"/>
</dbReference>
<dbReference type="Proteomes" id="UP000830671">
    <property type="component" value="Chromosome 1"/>
</dbReference>
<dbReference type="RefSeq" id="XP_049136455.1">
    <property type="nucleotide sequence ID" value="XM_049280498.1"/>
</dbReference>
<dbReference type="Pfam" id="PF26082">
    <property type="entry name" value="zf-C2H2_AcuF"/>
    <property type="match status" value="1"/>
</dbReference>
<evidence type="ECO:0000313" key="4">
    <source>
        <dbReference type="Proteomes" id="UP000830671"/>
    </source>
</evidence>
<feature type="compositionally biased region" description="Basic and acidic residues" evidence="1">
    <location>
        <begin position="508"/>
        <end position="519"/>
    </location>
</feature>
<feature type="region of interest" description="Disordered" evidence="1">
    <location>
        <begin position="474"/>
        <end position="560"/>
    </location>
</feature>
<sequence length="560" mass="63485">MSFGWKRALEPAAGLDSAWSRVLIRSLSRMLADISASLTATSSSSSPHHIEKMADSIASLVSRVIARFSHLLNTTQNPIVHRPSLDVHPKLVDEQARFKVWAGNVGAHKTGRSSLEYRLRDASGLRLHVGKLLISLIKSIDGAVKALNDLGLQSNAREDGNQEDIIADLDVYIESFPDIINCLMRLIITIQNPAPWDRFIDSKRTDTSMFEAYDIQHVSAKFEGIDSQLAQRLGKAISRRRQYFKYRELRHEKLSRQMDEQADANVTDTISSTVASSFYNHSKPLPQIYDFSESQDVASVTSYDASTLEDAQERSVPDLPKEAYDGPFECQFCFMIVDIRDTRAWRQHVYDDLRPYNCLAKDCIMPDQDFGKRHEWMHHMIQNHLRIWYCPFNCDCTFKSASQSAEHLQTQHRNTIRDEHVNNLVKRNSQPLDENAEVTCELCSETLSSLKSYRHHAGKHQQQLALFALPHVDEPEPEQGQANQASNKKQDSDSDSEAEAEANSDSGVKTDPKGRRPDNDPSMFTVNISNPPPLWNTKPIMTGPTSRGWKPINERPTQLE</sequence>
<feature type="domain" description="C2H2-type" evidence="2">
    <location>
        <begin position="440"/>
        <end position="460"/>
    </location>
</feature>
<protein>
    <recommendedName>
        <fullName evidence="2">C2H2-type domain-containing protein</fullName>
    </recommendedName>
</protein>